<evidence type="ECO:0000256" key="3">
    <source>
        <dbReference type="ARBA" id="ARBA00023136"/>
    </source>
</evidence>
<dbReference type="PANTHER" id="PTHR30332">
    <property type="entry name" value="PROBABLE GENERAL SECRETION PATHWAY PROTEIN D"/>
    <property type="match status" value="1"/>
</dbReference>
<dbReference type="InterPro" id="IPR005644">
    <property type="entry name" value="NolW-like"/>
</dbReference>
<organism evidence="5 6">
    <name type="scientific">Uliginosibacterium silvisoli</name>
    <dbReference type="NCBI Taxonomy" id="3114758"/>
    <lineage>
        <taxon>Bacteria</taxon>
        <taxon>Pseudomonadati</taxon>
        <taxon>Pseudomonadota</taxon>
        <taxon>Betaproteobacteria</taxon>
        <taxon>Rhodocyclales</taxon>
        <taxon>Zoogloeaceae</taxon>
        <taxon>Uliginosibacterium</taxon>
    </lineage>
</organism>
<dbReference type="RefSeq" id="WP_327601139.1">
    <property type="nucleotide sequence ID" value="NZ_JAYXHS010000005.1"/>
</dbReference>
<evidence type="ECO:0000313" key="6">
    <source>
        <dbReference type="Proteomes" id="UP001331561"/>
    </source>
</evidence>
<dbReference type="PANTHER" id="PTHR30332:SF24">
    <property type="entry name" value="SECRETIN GSPD-RELATED"/>
    <property type="match status" value="1"/>
</dbReference>
<dbReference type="InterPro" id="IPR050810">
    <property type="entry name" value="Bact_Secretion_Sys_Channel"/>
</dbReference>
<name>A0ABU6K8M4_9RHOO</name>
<comment type="caution">
    <text evidence="5">The sequence shown here is derived from an EMBL/GenBank/DDBJ whole genome shotgun (WGS) entry which is preliminary data.</text>
</comment>
<dbReference type="EMBL" id="JAYXHS010000005">
    <property type="protein sequence ID" value="MEC5388163.1"/>
    <property type="molecule type" value="Genomic_DNA"/>
</dbReference>
<sequence length="264" mass="28390">MKKALCFIALLWSVTLVAQQRLEIIPLQYRLPEQVLPTLQNLLEPGGSISGAAGKLFVRTSPENLAQLRRALAALDTPQRRLMISVRQGSSMNAEGSNLGVSSGRVIIGPDGVRASGELNANAGTTIGSSNATQQVQTVDGGDASIFLGRSVPIPMRQMVRQPATGYVTETTQYVDVGTGFVAHPELVGERVVLTISPQNQRIGRYGVIEGTSLNTRIEGRLGEWLPLGGSNVERSNEQRGTLEYRAGRASNSADVWLKVDILE</sequence>
<keyword evidence="6" id="KW-1185">Reference proteome</keyword>
<feature type="domain" description="NolW-like" evidence="4">
    <location>
        <begin position="23"/>
        <end position="80"/>
    </location>
</feature>
<evidence type="ECO:0000259" key="4">
    <source>
        <dbReference type="Pfam" id="PF03958"/>
    </source>
</evidence>
<keyword evidence="2" id="KW-0732">Signal</keyword>
<protein>
    <submittedName>
        <fullName evidence="5">Secretin N-terminal domain-containing protein</fullName>
    </submittedName>
</protein>
<keyword evidence="3" id="KW-0472">Membrane</keyword>
<accession>A0ABU6K8M4</accession>
<dbReference type="Pfam" id="PF03958">
    <property type="entry name" value="Secretin_N"/>
    <property type="match status" value="1"/>
</dbReference>
<evidence type="ECO:0000313" key="5">
    <source>
        <dbReference type="EMBL" id="MEC5388163.1"/>
    </source>
</evidence>
<evidence type="ECO:0000256" key="2">
    <source>
        <dbReference type="ARBA" id="ARBA00022729"/>
    </source>
</evidence>
<evidence type="ECO:0000256" key="1">
    <source>
        <dbReference type="ARBA" id="ARBA00004370"/>
    </source>
</evidence>
<reference evidence="5 6" key="1">
    <citation type="submission" date="2024-01" db="EMBL/GenBank/DDBJ databases">
        <title>Uliginosibacterium soil sp. nov.</title>
        <authorList>
            <person name="Lv Y."/>
        </authorList>
    </citation>
    <scope>NUCLEOTIDE SEQUENCE [LARGE SCALE GENOMIC DNA]</scope>
    <source>
        <strain evidence="5 6">H3</strain>
    </source>
</reference>
<comment type="subcellular location">
    <subcellularLocation>
        <location evidence="1">Membrane</location>
    </subcellularLocation>
</comment>
<dbReference type="Proteomes" id="UP001331561">
    <property type="component" value="Unassembled WGS sequence"/>
</dbReference>
<gene>
    <name evidence="5" type="ORF">VVD49_20685</name>
</gene>
<proteinExistence type="predicted"/>